<dbReference type="NCBIfam" id="TIGR03093">
    <property type="entry name" value="SASP_sspL"/>
    <property type="match status" value="1"/>
</dbReference>
<dbReference type="InterPro" id="IPR017526">
    <property type="entry name" value="SASP_SspL"/>
</dbReference>
<comment type="caution">
    <text evidence="3">The sequence shown here is derived from an EMBL/GenBank/DDBJ whole genome shotgun (WGS) entry which is preliminary data.</text>
</comment>
<feature type="compositionally biased region" description="Polar residues" evidence="2">
    <location>
        <begin position="1"/>
        <end position="24"/>
    </location>
</feature>
<evidence type="ECO:0000256" key="1">
    <source>
        <dbReference type="NCBIfam" id="TIGR03093"/>
    </source>
</evidence>
<proteinExistence type="predicted"/>
<organism evidence="3 4">
    <name type="scientific">Rossellomorea aquimaris</name>
    <dbReference type="NCBI Taxonomy" id="189382"/>
    <lineage>
        <taxon>Bacteria</taxon>
        <taxon>Bacillati</taxon>
        <taxon>Bacillota</taxon>
        <taxon>Bacilli</taxon>
        <taxon>Bacillales</taxon>
        <taxon>Bacillaceae</taxon>
        <taxon>Rossellomorea</taxon>
    </lineage>
</organism>
<feature type="compositionally biased region" description="Basic and acidic residues" evidence="2">
    <location>
        <begin position="26"/>
        <end position="39"/>
    </location>
</feature>
<keyword evidence="4" id="KW-1185">Reference proteome</keyword>
<dbReference type="Proteomes" id="UP000182062">
    <property type="component" value="Unassembled WGS sequence"/>
</dbReference>
<dbReference type="RefSeq" id="WP_071618684.1">
    <property type="nucleotide sequence ID" value="NZ_MINN01000085.1"/>
</dbReference>
<name>A0A1J6WTU6_9BACI</name>
<dbReference type="OrthoDB" id="2706737at2"/>
<gene>
    <name evidence="3" type="ORF">BHE18_09700</name>
</gene>
<protein>
    <recommendedName>
        <fullName evidence="1">Small, acid-soluble spore protein L</fullName>
    </recommendedName>
</protein>
<evidence type="ECO:0000256" key="2">
    <source>
        <dbReference type="SAM" id="MobiDB-lite"/>
    </source>
</evidence>
<dbReference type="EMBL" id="MINN01000085">
    <property type="protein sequence ID" value="OIU71295.1"/>
    <property type="molecule type" value="Genomic_DNA"/>
</dbReference>
<dbReference type="AlphaFoldDB" id="A0A1J6WTU6"/>
<accession>A0A1J6WTU6</accession>
<reference evidence="3 4" key="1">
    <citation type="submission" date="2016-09" db="EMBL/GenBank/DDBJ databases">
        <title>Bacillus aquimaris SAMM genome sequence reveals colonization and biosurfactant production capacities.</title>
        <authorList>
            <person name="Waghmode S.R."/>
            <person name="Suryavanshi M.V."/>
        </authorList>
    </citation>
    <scope>NUCLEOTIDE SEQUENCE [LARGE SCALE GENOMIC DNA]</scope>
    <source>
        <strain evidence="3 4">SAMM</strain>
    </source>
</reference>
<evidence type="ECO:0000313" key="3">
    <source>
        <dbReference type="EMBL" id="OIU71295.1"/>
    </source>
</evidence>
<feature type="region of interest" description="Disordered" evidence="2">
    <location>
        <begin position="1"/>
        <end position="45"/>
    </location>
</feature>
<sequence length="45" mass="4918">MSKNNNKNKGNTASSVNPQGNASDTEFAREPKSKLENAAKKLNRK</sequence>
<evidence type="ECO:0000313" key="4">
    <source>
        <dbReference type="Proteomes" id="UP000182062"/>
    </source>
</evidence>